<evidence type="ECO:0000256" key="5">
    <source>
        <dbReference type="ARBA" id="ARBA00004692"/>
    </source>
</evidence>
<comment type="function">
    <text evidence="4 14">Catalyzes ATP-dependent phosphorylation of adenosylcobinamide and addition of GMP to adenosylcobinamide phosphate.</text>
</comment>
<keyword evidence="17" id="KW-0548">Nucleotidyltransferase</keyword>
<evidence type="ECO:0000256" key="15">
    <source>
        <dbReference type="PIRSR" id="PIRSR006135-1"/>
    </source>
</evidence>
<accession>A0A4R2PK30</accession>
<sequence length="176" mass="18635">MAAVSLIIGAARSGKSRHAEASVRAIGGQPIYVATARAYDDEMRARIVHHRTQRGAGWRTVEEPIDLVGALDRSDGQGPRLVECLTLWLSNLLLDGRDWCGPADALLDALDRQRSPVVLVANEVGWDPVPDNALARAFVDAQGAVAQRIAARAETVVYVVAGVALPVKGPTAATPA</sequence>
<keyword evidence="10 14" id="KW-0547">Nucleotide-binding</keyword>
<dbReference type="SUPFAM" id="SSF52540">
    <property type="entry name" value="P-loop containing nucleoside triphosphate hydrolases"/>
    <property type="match status" value="1"/>
</dbReference>
<proteinExistence type="inferred from homology"/>
<comment type="caution">
    <text evidence="17">The sequence shown here is derived from an EMBL/GenBank/DDBJ whole genome shotgun (WGS) entry which is preliminary data.</text>
</comment>
<dbReference type="UniPathway" id="UPA00148">
    <property type="reaction ID" value="UER00236"/>
</dbReference>
<dbReference type="EC" id="2.7.1.156" evidence="14"/>
<feature type="binding site" evidence="16">
    <location>
        <begin position="9"/>
        <end position="16"/>
    </location>
    <ligand>
        <name>GTP</name>
        <dbReference type="ChEBI" id="CHEBI:37565"/>
    </ligand>
</feature>
<protein>
    <recommendedName>
        <fullName evidence="14">Bifunctional adenosylcobalamin biosynthesis protein</fullName>
        <ecNumber evidence="14">2.7.1.156</ecNumber>
        <ecNumber evidence="14">2.7.7.62</ecNumber>
    </recommendedName>
</protein>
<gene>
    <name evidence="17" type="ORF">EV659_105203</name>
</gene>
<dbReference type="PIRSF" id="PIRSF006135">
    <property type="entry name" value="CobU"/>
    <property type="match status" value="1"/>
</dbReference>
<feature type="binding site" evidence="16">
    <location>
        <begin position="51"/>
        <end position="54"/>
    </location>
    <ligand>
        <name>GTP</name>
        <dbReference type="ChEBI" id="CHEBI:37565"/>
    </ligand>
</feature>
<feature type="binding site" evidence="16">
    <location>
        <position position="83"/>
    </location>
    <ligand>
        <name>GTP</name>
        <dbReference type="ChEBI" id="CHEBI:37565"/>
    </ligand>
</feature>
<dbReference type="RefSeq" id="WP_132708493.1">
    <property type="nucleotide sequence ID" value="NZ_JACIGF010000005.1"/>
</dbReference>
<dbReference type="NCBIfam" id="NF004469">
    <property type="entry name" value="PRK05800.1"/>
    <property type="match status" value="1"/>
</dbReference>
<dbReference type="InterPro" id="IPR003203">
    <property type="entry name" value="CobU/CobP"/>
</dbReference>
<name>A0A4R2PK30_RHOSA</name>
<feature type="binding site" evidence="16">
    <location>
        <begin position="34"/>
        <end position="36"/>
    </location>
    <ligand>
        <name>GTP</name>
        <dbReference type="ChEBI" id="CHEBI:37565"/>
    </ligand>
</feature>
<evidence type="ECO:0000256" key="14">
    <source>
        <dbReference type="PIRNR" id="PIRNR006135"/>
    </source>
</evidence>
<dbReference type="InterPro" id="IPR027417">
    <property type="entry name" value="P-loop_NTPase"/>
</dbReference>
<dbReference type="InParanoid" id="A0A4R2PK30"/>
<keyword evidence="13 14" id="KW-0342">GTP-binding</keyword>
<dbReference type="CDD" id="cd00544">
    <property type="entry name" value="CobU"/>
    <property type="match status" value="1"/>
</dbReference>
<keyword evidence="9 14" id="KW-0808">Transferase</keyword>
<comment type="catalytic activity">
    <reaction evidence="2 14">
        <text>adenosylcob(III)inamide phosphate + GTP + H(+) = adenosylcob(III)inamide-GDP + diphosphate</text>
        <dbReference type="Rhea" id="RHEA:22712"/>
        <dbReference type="ChEBI" id="CHEBI:15378"/>
        <dbReference type="ChEBI" id="CHEBI:33019"/>
        <dbReference type="ChEBI" id="CHEBI:37565"/>
        <dbReference type="ChEBI" id="CHEBI:58502"/>
        <dbReference type="ChEBI" id="CHEBI:60487"/>
        <dbReference type="EC" id="2.7.7.62"/>
    </reaction>
</comment>
<evidence type="ECO:0000313" key="18">
    <source>
        <dbReference type="Proteomes" id="UP000295399"/>
    </source>
</evidence>
<comment type="catalytic activity">
    <reaction evidence="1 14">
        <text>adenosylcob(III)inamide + ATP = adenosylcob(III)inamide phosphate + ADP + H(+)</text>
        <dbReference type="Rhea" id="RHEA:15769"/>
        <dbReference type="ChEBI" id="CHEBI:2480"/>
        <dbReference type="ChEBI" id="CHEBI:15378"/>
        <dbReference type="ChEBI" id="CHEBI:30616"/>
        <dbReference type="ChEBI" id="CHEBI:58502"/>
        <dbReference type="ChEBI" id="CHEBI:456216"/>
        <dbReference type="EC" id="2.7.1.156"/>
    </reaction>
</comment>
<dbReference type="GO" id="GO:0009236">
    <property type="term" value="P:cobalamin biosynthetic process"/>
    <property type="evidence" value="ECO:0007669"/>
    <property type="project" value="UniProtKB-UniRule"/>
</dbReference>
<evidence type="ECO:0000256" key="16">
    <source>
        <dbReference type="PIRSR" id="PIRSR006135-2"/>
    </source>
</evidence>
<dbReference type="FunCoup" id="A0A4R2PK30">
    <property type="interactions" value="191"/>
</dbReference>
<comment type="pathway">
    <text evidence="6 14">Cofactor biosynthesis; adenosylcobalamin biosynthesis; adenosylcobalamin from cob(II)yrinate a,c-diamide: step 5/7.</text>
</comment>
<feature type="binding site" evidence="16">
    <location>
        <position position="62"/>
    </location>
    <ligand>
        <name>GTP</name>
        <dbReference type="ChEBI" id="CHEBI:37565"/>
    </ligand>
</feature>
<dbReference type="AlphaFoldDB" id="A0A4R2PK30"/>
<evidence type="ECO:0000256" key="3">
    <source>
        <dbReference type="ARBA" id="ARBA00001522"/>
    </source>
</evidence>
<evidence type="ECO:0000256" key="13">
    <source>
        <dbReference type="ARBA" id="ARBA00023134"/>
    </source>
</evidence>
<evidence type="ECO:0000256" key="4">
    <source>
        <dbReference type="ARBA" id="ARBA00003889"/>
    </source>
</evidence>
<dbReference type="Proteomes" id="UP000295399">
    <property type="component" value="Unassembled WGS sequence"/>
</dbReference>
<dbReference type="GO" id="GO:0008820">
    <property type="term" value="F:cobinamide phosphate guanylyltransferase activity"/>
    <property type="evidence" value="ECO:0007669"/>
    <property type="project" value="UniProtKB-UniRule"/>
</dbReference>
<evidence type="ECO:0000256" key="11">
    <source>
        <dbReference type="ARBA" id="ARBA00022777"/>
    </source>
</evidence>
<evidence type="ECO:0000256" key="1">
    <source>
        <dbReference type="ARBA" id="ARBA00000312"/>
    </source>
</evidence>
<dbReference type="EMBL" id="SLXO01000005">
    <property type="protein sequence ID" value="TCP34571.1"/>
    <property type="molecule type" value="Genomic_DNA"/>
</dbReference>
<dbReference type="GO" id="GO:0005524">
    <property type="term" value="F:ATP binding"/>
    <property type="evidence" value="ECO:0007669"/>
    <property type="project" value="UniProtKB-UniRule"/>
</dbReference>
<feature type="active site" description="GMP-histidine intermediate" evidence="15">
    <location>
        <position position="50"/>
    </location>
</feature>
<evidence type="ECO:0000256" key="9">
    <source>
        <dbReference type="ARBA" id="ARBA00022679"/>
    </source>
</evidence>
<evidence type="ECO:0000256" key="8">
    <source>
        <dbReference type="ARBA" id="ARBA00022573"/>
    </source>
</evidence>
<dbReference type="Pfam" id="PF02283">
    <property type="entry name" value="CobU"/>
    <property type="match status" value="1"/>
</dbReference>
<keyword evidence="11 14" id="KW-0418">Kinase</keyword>
<evidence type="ECO:0000256" key="10">
    <source>
        <dbReference type="ARBA" id="ARBA00022741"/>
    </source>
</evidence>
<evidence type="ECO:0000256" key="7">
    <source>
        <dbReference type="ARBA" id="ARBA00007490"/>
    </source>
</evidence>
<comment type="similarity">
    <text evidence="7 14">Belongs to the CobU/CobP family.</text>
</comment>
<reference evidence="17 18" key="1">
    <citation type="submission" date="2019-03" db="EMBL/GenBank/DDBJ databases">
        <title>Genomic Encyclopedia of Type Strains, Phase IV (KMG-IV): sequencing the most valuable type-strain genomes for metagenomic binning, comparative biology and taxonomic classification.</title>
        <authorList>
            <person name="Goeker M."/>
        </authorList>
    </citation>
    <scope>NUCLEOTIDE SEQUENCE [LARGE SCALE GENOMIC DNA]</scope>
    <source>
        <strain evidence="17 18">DSM 2132</strain>
    </source>
</reference>
<dbReference type="OrthoDB" id="9788370at2"/>
<dbReference type="GO" id="GO:0005525">
    <property type="term" value="F:GTP binding"/>
    <property type="evidence" value="ECO:0007669"/>
    <property type="project" value="UniProtKB-UniRule"/>
</dbReference>
<dbReference type="PANTHER" id="PTHR34848:SF1">
    <property type="entry name" value="BIFUNCTIONAL ADENOSYLCOBALAMIN BIOSYNTHESIS PROTEIN COBU"/>
    <property type="match status" value="1"/>
</dbReference>
<evidence type="ECO:0000313" key="17">
    <source>
        <dbReference type="EMBL" id="TCP34571.1"/>
    </source>
</evidence>
<organism evidence="17 18">
    <name type="scientific">Rhodothalassium salexigens DSM 2132</name>
    <dbReference type="NCBI Taxonomy" id="1188247"/>
    <lineage>
        <taxon>Bacteria</taxon>
        <taxon>Pseudomonadati</taxon>
        <taxon>Pseudomonadota</taxon>
        <taxon>Alphaproteobacteria</taxon>
        <taxon>Rhodothalassiales</taxon>
        <taxon>Rhodothalassiaceae</taxon>
        <taxon>Rhodothalassium</taxon>
    </lineage>
</organism>
<dbReference type="EC" id="2.7.7.62" evidence="14"/>
<evidence type="ECO:0000256" key="12">
    <source>
        <dbReference type="ARBA" id="ARBA00022840"/>
    </source>
</evidence>
<keyword evidence="12 14" id="KW-0067">ATP-binding</keyword>
<keyword evidence="18" id="KW-1185">Reference proteome</keyword>
<comment type="pathway">
    <text evidence="5 14">Cofactor biosynthesis; adenosylcobalamin biosynthesis; adenosylcobalamin from cob(II)yrinate a,c-diamide: step 6/7.</text>
</comment>
<dbReference type="Gene3D" id="3.40.50.300">
    <property type="entry name" value="P-loop containing nucleotide triphosphate hydrolases"/>
    <property type="match status" value="1"/>
</dbReference>
<dbReference type="GO" id="GO:0043752">
    <property type="term" value="F:adenosylcobinamide kinase activity"/>
    <property type="evidence" value="ECO:0007669"/>
    <property type="project" value="UniProtKB-EC"/>
</dbReference>
<evidence type="ECO:0000256" key="2">
    <source>
        <dbReference type="ARBA" id="ARBA00000711"/>
    </source>
</evidence>
<comment type="catalytic activity">
    <reaction evidence="3">
        <text>adenosylcob(III)inamide + GTP = adenosylcob(III)inamide phosphate + GDP + H(+)</text>
        <dbReference type="Rhea" id="RHEA:15765"/>
        <dbReference type="ChEBI" id="CHEBI:2480"/>
        <dbReference type="ChEBI" id="CHEBI:15378"/>
        <dbReference type="ChEBI" id="CHEBI:37565"/>
        <dbReference type="ChEBI" id="CHEBI:58189"/>
        <dbReference type="ChEBI" id="CHEBI:58502"/>
        <dbReference type="EC" id="2.7.1.156"/>
    </reaction>
</comment>
<evidence type="ECO:0000256" key="6">
    <source>
        <dbReference type="ARBA" id="ARBA00005159"/>
    </source>
</evidence>
<keyword evidence="8 14" id="KW-0169">Cobalamin biosynthesis</keyword>
<dbReference type="PANTHER" id="PTHR34848">
    <property type="match status" value="1"/>
</dbReference>